<evidence type="ECO:0000313" key="2">
    <source>
        <dbReference type="EMBL" id="SDZ36391.1"/>
    </source>
</evidence>
<evidence type="ECO:0000313" key="3">
    <source>
        <dbReference type="Proteomes" id="UP000182902"/>
    </source>
</evidence>
<feature type="region of interest" description="Disordered" evidence="1">
    <location>
        <begin position="1"/>
        <end position="30"/>
    </location>
</feature>
<dbReference type="InterPro" id="IPR006311">
    <property type="entry name" value="TAT_signal"/>
</dbReference>
<dbReference type="Gene3D" id="3.40.50.300">
    <property type="entry name" value="P-loop containing nucleotide triphosphate hydrolases"/>
    <property type="match status" value="1"/>
</dbReference>
<protein>
    <submittedName>
        <fullName evidence="2">Uncharacterized protein</fullName>
    </submittedName>
</protein>
<dbReference type="InterPro" id="IPR027417">
    <property type="entry name" value="P-loop_NTPase"/>
</dbReference>
<gene>
    <name evidence="2" type="ORF">SAMN05216247_109131</name>
</gene>
<dbReference type="PROSITE" id="PS51318">
    <property type="entry name" value="TAT"/>
    <property type="match status" value="1"/>
</dbReference>
<dbReference type="RefSeq" id="WP_069787291.1">
    <property type="nucleotide sequence ID" value="NZ_FNOX01000009.1"/>
</dbReference>
<organism evidence="2 3">
    <name type="scientific">Pseudomonas salomonii</name>
    <dbReference type="NCBI Taxonomy" id="191391"/>
    <lineage>
        <taxon>Bacteria</taxon>
        <taxon>Pseudomonadati</taxon>
        <taxon>Pseudomonadota</taxon>
        <taxon>Gammaproteobacteria</taxon>
        <taxon>Pseudomonadales</taxon>
        <taxon>Pseudomonadaceae</taxon>
        <taxon>Pseudomonas</taxon>
    </lineage>
</organism>
<evidence type="ECO:0000256" key="1">
    <source>
        <dbReference type="SAM" id="MobiDB-lite"/>
    </source>
</evidence>
<reference evidence="2 3" key="1">
    <citation type="submission" date="2016-10" db="EMBL/GenBank/DDBJ databases">
        <authorList>
            <person name="de Groot N.N."/>
        </authorList>
    </citation>
    <scope>NUCLEOTIDE SEQUENCE [LARGE SCALE GENOMIC DNA]</scope>
    <source>
        <strain evidence="2 3">ICMP 14252</strain>
    </source>
</reference>
<accession>A0A1H3SFR3</accession>
<name>A0A1H3SFR3_9PSED</name>
<dbReference type="Proteomes" id="UP000182902">
    <property type="component" value="Unassembled WGS sequence"/>
</dbReference>
<proteinExistence type="predicted"/>
<sequence length="98" mass="11002">MSENNNKMTQAMHRRDFLKHSASSAKPTPKPGGLLRLGLAYADEVLVMQRGRVVDQGRRSAIFTPPYQAYTDLLFSSEPEMDPDWLDHLLAQRAASTV</sequence>
<dbReference type="AlphaFoldDB" id="A0A1H3SFR3"/>
<dbReference type="EMBL" id="FNOX01000009">
    <property type="protein sequence ID" value="SDZ36391.1"/>
    <property type="molecule type" value="Genomic_DNA"/>
</dbReference>